<reference evidence="1" key="1">
    <citation type="submission" date="2020-01" db="EMBL/GenBank/DDBJ databases">
        <authorList>
            <person name="Meier V. D."/>
            <person name="Meier V D."/>
        </authorList>
    </citation>
    <scope>NUCLEOTIDE SEQUENCE</scope>
    <source>
        <strain evidence="1">HLG_WM_MAG_10</strain>
    </source>
</reference>
<gene>
    <name evidence="1" type="ORF">HELGO_WM27149</name>
</gene>
<proteinExistence type="predicted"/>
<protein>
    <submittedName>
        <fullName evidence="1">Uncharacterized protein</fullName>
    </submittedName>
</protein>
<dbReference type="EMBL" id="CACVAQ010000546">
    <property type="protein sequence ID" value="CAA6830293.1"/>
    <property type="molecule type" value="Genomic_DNA"/>
</dbReference>
<organism evidence="1">
    <name type="scientific">uncultured Aureispira sp</name>
    <dbReference type="NCBI Taxonomy" id="1331704"/>
    <lineage>
        <taxon>Bacteria</taxon>
        <taxon>Pseudomonadati</taxon>
        <taxon>Bacteroidota</taxon>
        <taxon>Saprospiria</taxon>
        <taxon>Saprospirales</taxon>
        <taxon>Saprospiraceae</taxon>
        <taxon>Aureispira</taxon>
        <taxon>environmental samples</taxon>
    </lineage>
</organism>
<name>A0A6S6UNK6_9BACT</name>
<evidence type="ECO:0000313" key="1">
    <source>
        <dbReference type="EMBL" id="CAA6830293.1"/>
    </source>
</evidence>
<sequence>MDIAELTAEQKSLLTKDTKLGKLIEEKNMAFTTCFYTNVNLLNYPCKGQLVAVSFG</sequence>
<dbReference type="AlphaFoldDB" id="A0A6S6UNK6"/>
<accession>A0A6S6UNK6</accession>